<feature type="transmembrane region" description="Helical" evidence="7">
    <location>
        <begin position="223"/>
        <end position="247"/>
    </location>
</feature>
<feature type="transmembrane region" description="Helical" evidence="7">
    <location>
        <begin position="51"/>
        <end position="75"/>
    </location>
</feature>
<sequence length="806" mass="85516">MSGTKERDRTASSAPEVPAFRPEPKARAVVRDLGMGVRFALAGGREGWIRALLTGVGVGLGVALLLLCAALPGVLTERDRREEARLDWPFSSKTVSKADDTLVVARVDTDFRDKDVRGRLMEPEGPDAPLPPGLSGFPKVGEMVVSPALKELLASDGTGLLRERLPYDVVGTIGEQGLIGSQELAYYAGAEGLAKSIGGPTAVRLDRFGTPPEYTSEEENDPVIMLLILVVFAVLLTPVAVFIATAVRFGGERRDRRLAALRLVGSDAASTRRIAGGEALAGSLVGLFLGTVFFLVGRQVAASVEVFGVSVFPSYLNPSPLLALLVAVAVPAAAVLVTLLALRGVVIEPLGVVRTVRPPRRRLWWRLLLPLAGLVMLYPMIGQGRENGEFNEYLVVGGVLLLLIGITALLPWLVETVVSRLGKGALSWQLAVRRLQLSSGAAARMVNGIAVAVAGAIALQMLFAGIEGDYTKDTGLDVSLAQAQVELPDGHPLAPAAGKLADTEGVSRVYALSHGYLADKPWGKETENTASLTVADCATLRTVAKLPSCRDGDVFTVSGAQYDTGTPTLSRPGLELHLEVPDPSDPSRYAEGITWTVPAGFKEARSIPDPVGEERGGFLLTPGAVTAGMATGLSGELYLEIDDSVPDAMEHVRNAAAAIDPLTHTFRWTTTDRSDTYESIRTGLFVGAACVLVLIGASLLVSQLEQLRERRKLLSALVAFGTRRRTLSLSVLWQTAVPIGLGLLLASVVGVALGTVLLRMTSTPVRMDWVGLLQMTGFGAGVVVVVTLLSLPPLLRMMRPDGLRTE</sequence>
<dbReference type="InterPro" id="IPR003838">
    <property type="entry name" value="ABC3_permease_C"/>
</dbReference>
<organism evidence="9 10">
    <name type="scientific">Streptomyces prasinus</name>
    <dbReference type="NCBI Taxonomy" id="67345"/>
    <lineage>
        <taxon>Bacteria</taxon>
        <taxon>Bacillati</taxon>
        <taxon>Actinomycetota</taxon>
        <taxon>Actinomycetes</taxon>
        <taxon>Kitasatosporales</taxon>
        <taxon>Streptomycetaceae</taxon>
        <taxon>Streptomyces</taxon>
    </lineage>
</organism>
<feature type="compositionally biased region" description="Basic and acidic residues" evidence="6">
    <location>
        <begin position="1"/>
        <end position="10"/>
    </location>
</feature>
<keyword evidence="2" id="KW-1003">Cell membrane</keyword>
<feature type="domain" description="ABC3 transporter permease C-terminal" evidence="8">
    <location>
        <begin position="687"/>
        <end position="796"/>
    </location>
</feature>
<feature type="transmembrane region" description="Helical" evidence="7">
    <location>
        <begin position="279"/>
        <end position="301"/>
    </location>
</feature>
<evidence type="ECO:0000256" key="1">
    <source>
        <dbReference type="ARBA" id="ARBA00004651"/>
    </source>
</evidence>
<evidence type="ECO:0000256" key="7">
    <source>
        <dbReference type="SAM" id="Phobius"/>
    </source>
</evidence>
<keyword evidence="4 7" id="KW-1133">Transmembrane helix</keyword>
<keyword evidence="3 7" id="KW-0812">Transmembrane</keyword>
<name>A0ABX6AZ44_9ACTN</name>
<evidence type="ECO:0000256" key="6">
    <source>
        <dbReference type="SAM" id="MobiDB-lite"/>
    </source>
</evidence>
<reference evidence="9 10" key="1">
    <citation type="submission" date="2017-09" db="EMBL/GenBank/DDBJ databases">
        <authorList>
            <person name="Lee N."/>
            <person name="Cho B.-K."/>
        </authorList>
    </citation>
    <scope>NUCLEOTIDE SEQUENCE [LARGE SCALE GENOMIC DNA]</scope>
    <source>
        <strain evidence="9 10">ATCC 13879</strain>
    </source>
</reference>
<evidence type="ECO:0000256" key="4">
    <source>
        <dbReference type="ARBA" id="ARBA00022989"/>
    </source>
</evidence>
<evidence type="ECO:0000313" key="10">
    <source>
        <dbReference type="Proteomes" id="UP000326041"/>
    </source>
</evidence>
<comment type="subcellular location">
    <subcellularLocation>
        <location evidence="1">Cell membrane</location>
        <topology evidence="1">Multi-pass membrane protein</topology>
    </subcellularLocation>
</comment>
<evidence type="ECO:0000256" key="3">
    <source>
        <dbReference type="ARBA" id="ARBA00022692"/>
    </source>
</evidence>
<feature type="transmembrane region" description="Helical" evidence="7">
    <location>
        <begin position="683"/>
        <end position="702"/>
    </location>
</feature>
<dbReference type="Proteomes" id="UP000326041">
    <property type="component" value="Chromosome"/>
</dbReference>
<dbReference type="Pfam" id="PF02687">
    <property type="entry name" value="FtsX"/>
    <property type="match status" value="2"/>
</dbReference>
<dbReference type="EMBL" id="CP023697">
    <property type="protein sequence ID" value="QEV08096.1"/>
    <property type="molecule type" value="Genomic_DNA"/>
</dbReference>
<feature type="transmembrane region" description="Helical" evidence="7">
    <location>
        <begin position="321"/>
        <end position="342"/>
    </location>
</feature>
<feature type="transmembrane region" description="Helical" evidence="7">
    <location>
        <begin position="731"/>
        <end position="757"/>
    </location>
</feature>
<proteinExistence type="predicted"/>
<evidence type="ECO:0000256" key="5">
    <source>
        <dbReference type="ARBA" id="ARBA00023136"/>
    </source>
</evidence>
<keyword evidence="10" id="KW-1185">Reference proteome</keyword>
<feature type="transmembrane region" description="Helical" evidence="7">
    <location>
        <begin position="769"/>
        <end position="791"/>
    </location>
</feature>
<feature type="domain" description="ABC3 transporter permease C-terminal" evidence="8">
    <location>
        <begin position="230"/>
        <end position="343"/>
    </location>
</feature>
<keyword evidence="5 7" id="KW-0472">Membrane</keyword>
<gene>
    <name evidence="9" type="ORF">CP972_22890</name>
</gene>
<protein>
    <submittedName>
        <fullName evidence="9">ABC transporter permease</fullName>
    </submittedName>
</protein>
<evidence type="ECO:0000313" key="9">
    <source>
        <dbReference type="EMBL" id="QEV08096.1"/>
    </source>
</evidence>
<feature type="region of interest" description="Disordered" evidence="6">
    <location>
        <begin position="1"/>
        <end position="20"/>
    </location>
</feature>
<feature type="transmembrane region" description="Helical" evidence="7">
    <location>
        <begin position="393"/>
        <end position="414"/>
    </location>
</feature>
<accession>A0ABX6AZ44</accession>
<evidence type="ECO:0000256" key="2">
    <source>
        <dbReference type="ARBA" id="ARBA00022475"/>
    </source>
</evidence>
<feature type="transmembrane region" description="Helical" evidence="7">
    <location>
        <begin position="363"/>
        <end position="381"/>
    </location>
</feature>
<evidence type="ECO:0000259" key="8">
    <source>
        <dbReference type="Pfam" id="PF02687"/>
    </source>
</evidence>